<dbReference type="Pfam" id="PF20248">
    <property type="entry name" value="DUF6603"/>
    <property type="match status" value="2"/>
</dbReference>
<proteinExistence type="predicted"/>
<gene>
    <name evidence="3" type="ORF">FTOL_12971</name>
</gene>
<reference evidence="3" key="1">
    <citation type="submission" date="2018-03" db="EMBL/GenBank/DDBJ databases">
        <authorList>
            <person name="Guldener U."/>
        </authorList>
    </citation>
    <scope>NUCLEOTIDE SEQUENCE</scope>
</reference>
<evidence type="ECO:0000259" key="2">
    <source>
        <dbReference type="Pfam" id="PF20248"/>
    </source>
</evidence>
<dbReference type="EMBL" id="ONZP01000679">
    <property type="protein sequence ID" value="SPJ89610.1"/>
    <property type="molecule type" value="Genomic_DNA"/>
</dbReference>
<feature type="region of interest" description="Disordered" evidence="1">
    <location>
        <begin position="631"/>
        <end position="686"/>
    </location>
</feature>
<dbReference type="Proteomes" id="UP001187734">
    <property type="component" value="Unassembled WGS sequence"/>
</dbReference>
<accession>A0AAE8MLY6</accession>
<comment type="caution">
    <text evidence="3">The sequence shown here is derived from an EMBL/GenBank/DDBJ whole genome shotgun (WGS) entry which is preliminary data.</text>
</comment>
<name>A0AAE8MLY6_9HYPO</name>
<feature type="compositionally biased region" description="Basic and acidic residues" evidence="1">
    <location>
        <begin position="649"/>
        <end position="661"/>
    </location>
</feature>
<protein>
    <recommendedName>
        <fullName evidence="2">DUF6603 domain-containing protein</fullName>
    </recommendedName>
</protein>
<feature type="compositionally biased region" description="Polar residues" evidence="1">
    <location>
        <begin position="662"/>
        <end position="684"/>
    </location>
</feature>
<feature type="domain" description="DUF6603" evidence="2">
    <location>
        <begin position="461"/>
        <end position="696"/>
    </location>
</feature>
<organism evidence="3 4">
    <name type="scientific">Fusarium torulosum</name>
    <dbReference type="NCBI Taxonomy" id="33205"/>
    <lineage>
        <taxon>Eukaryota</taxon>
        <taxon>Fungi</taxon>
        <taxon>Dikarya</taxon>
        <taxon>Ascomycota</taxon>
        <taxon>Pezizomycotina</taxon>
        <taxon>Sordariomycetes</taxon>
        <taxon>Hypocreomycetidae</taxon>
        <taxon>Hypocreales</taxon>
        <taxon>Nectriaceae</taxon>
        <taxon>Fusarium</taxon>
    </lineage>
</organism>
<evidence type="ECO:0000313" key="4">
    <source>
        <dbReference type="Proteomes" id="UP001187734"/>
    </source>
</evidence>
<dbReference type="InterPro" id="IPR046538">
    <property type="entry name" value="DUF6603"/>
</dbReference>
<evidence type="ECO:0000313" key="3">
    <source>
        <dbReference type="EMBL" id="SPJ89610.1"/>
    </source>
</evidence>
<dbReference type="AlphaFoldDB" id="A0AAE8MLY6"/>
<sequence length="937" mass="102584">MNDYWGVDSLHINVGDGDCTVHLLVKFSPGDGGKTPSRVIEKAVLVDTGPANAIRSGNQIIIDSFASIAARYELDGVLTFDAVVLSSWDPDLYGGIFELLNAEISKANIQPGEHQAQFKLSCLKYDKNGNPLSTFYMPCPPPSHVPELKVVDGKNESTLTYGHLGPKETEPAYVSSFCRFICVRKDILGRNLFADTPLPFDFVANPVDSPQTLLSKNPPGEKQPGMYCILANGISIGTQGSVRTNGSSIGLIVMWNNAGPSISYYGGGTLDDEDMLVLARPGDGRDTITYKVIEDNTSAQGGTGGAVDEETVNGGKSFEFVSRGSSTSLFAFGKAEGPLISLKFATITGLMIAFGNNIQLRWPEVEEIKDFPFVAMHRSRTDPAAQLKDLISPETGGWISPAAGHTWIAGGIKLDICLLVAVDTAAIVQWSPDIRIALIGVAVAELPSVESPWTPSDDKNKNYAGDWVYTVGGYHKSFERPTHYPTAERLSIEWKCDDWVNIRGEYYFAITPKAVMAGGSLSVTPRMGNLQAWFNAWLDMLIEYPKFKFKADGGVMIGISYTMDLLFVSTNITHQVGATLHVEGTPVHGTVHVEFWVFGFDINFGDWSKPPIERISLAEFCSLAMRATTAQRPGSGITEKPSGAPGHDTIPDVDAKNRDQCHSFTASSGLVPTKSTQTPKTNDPWTVRSGPFEFAVASLIPLSKLKIDGNNKPVDNEAPIYAKPMKKETALSSEMSVQVFRKEARSANGVLDPGYEKTDWRVSPNRQGLPKSMWSKYDPAEDPDLQGNKIDSLLSPKDPSVKLTTEVVLTPPKPQISSESLMPVSASELQKEEVFGPSETPHFPIPEESHLGFAPSTLDYSVGHYDKVKILWEKPRPRTQVMLDFWSKSMFWKPKASPKPSEKHILDTKVPARYLAKYDRHWLSAPSLAIGSIEKKN</sequence>
<keyword evidence="4" id="KW-1185">Reference proteome</keyword>
<feature type="domain" description="DUF6603" evidence="2">
    <location>
        <begin position="325"/>
        <end position="448"/>
    </location>
</feature>
<evidence type="ECO:0000256" key="1">
    <source>
        <dbReference type="SAM" id="MobiDB-lite"/>
    </source>
</evidence>